<organism evidence="1 2">
    <name type="scientific">Populus trichocarpa</name>
    <name type="common">Western balsam poplar</name>
    <name type="synonym">Populus balsamifera subsp. trichocarpa</name>
    <dbReference type="NCBI Taxonomy" id="3694"/>
    <lineage>
        <taxon>Eukaryota</taxon>
        <taxon>Viridiplantae</taxon>
        <taxon>Streptophyta</taxon>
        <taxon>Embryophyta</taxon>
        <taxon>Tracheophyta</taxon>
        <taxon>Spermatophyta</taxon>
        <taxon>Magnoliopsida</taxon>
        <taxon>eudicotyledons</taxon>
        <taxon>Gunneridae</taxon>
        <taxon>Pentapetalae</taxon>
        <taxon>rosids</taxon>
        <taxon>fabids</taxon>
        <taxon>Malpighiales</taxon>
        <taxon>Salicaceae</taxon>
        <taxon>Saliceae</taxon>
        <taxon>Populus</taxon>
    </lineage>
</organism>
<proteinExistence type="predicted"/>
<evidence type="ECO:0000313" key="2">
    <source>
        <dbReference type="Proteomes" id="UP000006729"/>
    </source>
</evidence>
<evidence type="ECO:0000313" key="1">
    <source>
        <dbReference type="EMBL" id="PNS91799.1"/>
    </source>
</evidence>
<sequence>MDLQMKKNKNGNPKNSATLICCCSRLLLELVSSTAVAEDSAALCCRWIPLLLEEAALLLILKVAAQGAGSERFFQLLSGYDDLWRKIAVAGWRRNLGQSDGGSRCCHVKRVCWSGCFSDGGRYRGNSWSALVLSRRGNGGWLADELAVEDDGNIGSYWSQAVGAQG</sequence>
<keyword evidence="2" id="KW-1185">Reference proteome</keyword>
<reference evidence="1 2" key="1">
    <citation type="journal article" date="2006" name="Science">
        <title>The genome of black cottonwood, Populus trichocarpa (Torr. &amp; Gray).</title>
        <authorList>
            <person name="Tuskan G.A."/>
            <person name="Difazio S."/>
            <person name="Jansson S."/>
            <person name="Bohlmann J."/>
            <person name="Grigoriev I."/>
            <person name="Hellsten U."/>
            <person name="Putnam N."/>
            <person name="Ralph S."/>
            <person name="Rombauts S."/>
            <person name="Salamov A."/>
            <person name="Schein J."/>
            <person name="Sterck L."/>
            <person name="Aerts A."/>
            <person name="Bhalerao R.R."/>
            <person name="Bhalerao R.P."/>
            <person name="Blaudez D."/>
            <person name="Boerjan W."/>
            <person name="Brun A."/>
            <person name="Brunner A."/>
            <person name="Busov V."/>
            <person name="Campbell M."/>
            <person name="Carlson J."/>
            <person name="Chalot M."/>
            <person name="Chapman J."/>
            <person name="Chen G.L."/>
            <person name="Cooper D."/>
            <person name="Coutinho P.M."/>
            <person name="Couturier J."/>
            <person name="Covert S."/>
            <person name="Cronk Q."/>
            <person name="Cunningham R."/>
            <person name="Davis J."/>
            <person name="Degroeve S."/>
            <person name="Dejardin A."/>
            <person name="Depamphilis C."/>
            <person name="Detter J."/>
            <person name="Dirks B."/>
            <person name="Dubchak I."/>
            <person name="Duplessis S."/>
            <person name="Ehlting J."/>
            <person name="Ellis B."/>
            <person name="Gendler K."/>
            <person name="Goodstein D."/>
            <person name="Gribskov M."/>
            <person name="Grimwood J."/>
            <person name="Groover A."/>
            <person name="Gunter L."/>
            <person name="Hamberger B."/>
            <person name="Heinze B."/>
            <person name="Helariutta Y."/>
            <person name="Henrissat B."/>
            <person name="Holligan D."/>
            <person name="Holt R."/>
            <person name="Huang W."/>
            <person name="Islam-Faridi N."/>
            <person name="Jones S."/>
            <person name="Jones-Rhoades M."/>
            <person name="Jorgensen R."/>
            <person name="Joshi C."/>
            <person name="Kangasjarvi J."/>
            <person name="Karlsson J."/>
            <person name="Kelleher C."/>
            <person name="Kirkpatrick R."/>
            <person name="Kirst M."/>
            <person name="Kohler A."/>
            <person name="Kalluri U."/>
            <person name="Larimer F."/>
            <person name="Leebens-Mack J."/>
            <person name="Leple J.C."/>
            <person name="Locascio P."/>
            <person name="Lou Y."/>
            <person name="Lucas S."/>
            <person name="Martin F."/>
            <person name="Montanini B."/>
            <person name="Napoli C."/>
            <person name="Nelson D.R."/>
            <person name="Nelson C."/>
            <person name="Nieminen K."/>
            <person name="Nilsson O."/>
            <person name="Pereda V."/>
            <person name="Peter G."/>
            <person name="Philippe R."/>
            <person name="Pilate G."/>
            <person name="Poliakov A."/>
            <person name="Razumovskaya J."/>
            <person name="Richardson P."/>
            <person name="Rinaldi C."/>
            <person name="Ritland K."/>
            <person name="Rouze P."/>
            <person name="Ryaboy D."/>
            <person name="Schmutz J."/>
            <person name="Schrader J."/>
            <person name="Segerman B."/>
            <person name="Shin H."/>
            <person name="Siddiqui A."/>
            <person name="Sterky F."/>
            <person name="Terry A."/>
            <person name="Tsai C.J."/>
            <person name="Uberbacher E."/>
            <person name="Unneberg P."/>
            <person name="Vahala J."/>
            <person name="Wall K."/>
            <person name="Wessler S."/>
            <person name="Yang G."/>
            <person name="Yin T."/>
            <person name="Douglas C."/>
            <person name="Marra M."/>
            <person name="Sandberg G."/>
            <person name="Van de Peer Y."/>
            <person name="Rokhsar D."/>
        </authorList>
    </citation>
    <scope>NUCLEOTIDE SEQUENCE [LARGE SCALE GENOMIC DNA]</scope>
    <source>
        <strain evidence="2">cv. Nisqually</strain>
    </source>
</reference>
<gene>
    <name evidence="1" type="ORF">POPTR_019G130800</name>
</gene>
<dbReference type="AlphaFoldDB" id="B9INL0"/>
<dbReference type="InParanoid" id="B9INL0"/>
<dbReference type="EMBL" id="CM009308">
    <property type="protein sequence ID" value="PNS91799.1"/>
    <property type="molecule type" value="Genomic_DNA"/>
</dbReference>
<dbReference type="HOGENOM" id="CLU_1605492_0_0_1"/>
<name>B9INL0_POPTR</name>
<dbReference type="Proteomes" id="UP000006729">
    <property type="component" value="Chromosome 19"/>
</dbReference>
<protein>
    <submittedName>
        <fullName evidence="1">Uncharacterized protein</fullName>
    </submittedName>
</protein>
<accession>B9INL0</accession>